<dbReference type="InterPro" id="IPR023035">
    <property type="entry name" value="Ribosomal_uS9_bac/plastid"/>
</dbReference>
<dbReference type="PANTHER" id="PTHR21569:SF1">
    <property type="entry name" value="SMALL RIBOSOMAL SUBUNIT PROTEIN US9M"/>
    <property type="match status" value="1"/>
</dbReference>
<dbReference type="Pfam" id="PF00380">
    <property type="entry name" value="Ribosomal_S9"/>
    <property type="match status" value="1"/>
</dbReference>
<evidence type="ECO:0000313" key="10">
    <source>
        <dbReference type="Proteomes" id="UP001058569"/>
    </source>
</evidence>
<dbReference type="Gene3D" id="3.30.230.10">
    <property type="match status" value="1"/>
</dbReference>
<evidence type="ECO:0000256" key="3">
    <source>
        <dbReference type="ARBA" id="ARBA00023274"/>
    </source>
</evidence>
<keyword evidence="10" id="KW-1185">Reference proteome</keyword>
<dbReference type="HAMAP" id="MF_00532_B">
    <property type="entry name" value="Ribosomal_uS9_B"/>
    <property type="match status" value="1"/>
</dbReference>
<gene>
    <name evidence="5 8" type="primary">rpsI</name>
    <name evidence="8" type="ORF">NCTC10126_00593</name>
    <name evidence="7" type="ORF">NPA07_04745</name>
</gene>
<dbReference type="AlphaFoldDB" id="A0A3P8KX37"/>
<evidence type="ECO:0000256" key="2">
    <source>
        <dbReference type="ARBA" id="ARBA00022980"/>
    </source>
</evidence>
<dbReference type="InterPro" id="IPR014721">
    <property type="entry name" value="Ribsml_uS5_D2-typ_fold_subgr"/>
</dbReference>
<evidence type="ECO:0000256" key="6">
    <source>
        <dbReference type="RuleBase" id="RU003815"/>
    </source>
</evidence>
<evidence type="ECO:0000313" key="7">
    <source>
        <dbReference type="EMBL" id="UUD35083.1"/>
    </source>
</evidence>
<dbReference type="RefSeq" id="WP_126118322.1">
    <property type="nucleotide sequence ID" value="NZ_CP101806.1"/>
</dbReference>
<dbReference type="Proteomes" id="UP000280036">
    <property type="component" value="Unassembled WGS sequence"/>
</dbReference>
<name>A0A3P8KX37_9BACT</name>
<evidence type="ECO:0000256" key="4">
    <source>
        <dbReference type="ARBA" id="ARBA00035259"/>
    </source>
</evidence>
<dbReference type="Proteomes" id="UP001058569">
    <property type="component" value="Chromosome"/>
</dbReference>
<dbReference type="PANTHER" id="PTHR21569">
    <property type="entry name" value="RIBOSOMAL PROTEIN S9"/>
    <property type="match status" value="1"/>
</dbReference>
<dbReference type="GO" id="GO:0003735">
    <property type="term" value="F:structural constituent of ribosome"/>
    <property type="evidence" value="ECO:0007669"/>
    <property type="project" value="InterPro"/>
</dbReference>
<dbReference type="GO" id="GO:0003723">
    <property type="term" value="F:RNA binding"/>
    <property type="evidence" value="ECO:0007669"/>
    <property type="project" value="TreeGrafter"/>
</dbReference>
<dbReference type="EMBL" id="CP101806">
    <property type="protein sequence ID" value="UUD35083.1"/>
    <property type="molecule type" value="Genomic_DNA"/>
</dbReference>
<protein>
    <recommendedName>
        <fullName evidence="4 5">Small ribosomal subunit protein uS9</fullName>
    </recommendedName>
</protein>
<dbReference type="InterPro" id="IPR000754">
    <property type="entry name" value="Ribosomal_uS9"/>
</dbReference>
<evidence type="ECO:0000313" key="8">
    <source>
        <dbReference type="EMBL" id="VDR42097.1"/>
    </source>
</evidence>
<dbReference type="NCBIfam" id="NF001099">
    <property type="entry name" value="PRK00132.1"/>
    <property type="match status" value="1"/>
</dbReference>
<proteinExistence type="inferred from homology"/>
<sequence>MATTTKKVTKKEVVEYRGLGRRKSSTARVILRPGKGKFTINKREALAYLTSNLFIQDAEQPLVLTETKGQFDIIVNVSGGGLSGQAGAIRLGIARALLVASDTYRAKLKPAGMLTRDARVVERKKPGLNKARRARQFSKR</sequence>
<evidence type="ECO:0000313" key="9">
    <source>
        <dbReference type="Proteomes" id="UP000280036"/>
    </source>
</evidence>
<keyword evidence="2 5" id="KW-0689">Ribosomal protein</keyword>
<dbReference type="GO" id="GO:0006412">
    <property type="term" value="P:translation"/>
    <property type="evidence" value="ECO:0007669"/>
    <property type="project" value="UniProtKB-UniRule"/>
</dbReference>
<dbReference type="PROSITE" id="PS00360">
    <property type="entry name" value="RIBOSOMAL_S9"/>
    <property type="match status" value="1"/>
</dbReference>
<accession>A0A3P8KX37</accession>
<organism evidence="8 9">
    <name type="scientific">Mycoplasmopsis caviae</name>
    <dbReference type="NCBI Taxonomy" id="55603"/>
    <lineage>
        <taxon>Bacteria</taxon>
        <taxon>Bacillati</taxon>
        <taxon>Mycoplasmatota</taxon>
        <taxon>Mycoplasmoidales</taxon>
        <taxon>Metamycoplasmataceae</taxon>
        <taxon>Mycoplasmopsis</taxon>
    </lineage>
</organism>
<keyword evidence="3 5" id="KW-0687">Ribonucleoprotein</keyword>
<comment type="similarity">
    <text evidence="1 5 6">Belongs to the universal ribosomal protein uS9 family.</text>
</comment>
<evidence type="ECO:0000256" key="1">
    <source>
        <dbReference type="ARBA" id="ARBA00005251"/>
    </source>
</evidence>
<dbReference type="InterPro" id="IPR020568">
    <property type="entry name" value="Ribosomal_Su5_D2-typ_SF"/>
</dbReference>
<evidence type="ECO:0000256" key="5">
    <source>
        <dbReference type="HAMAP-Rule" id="MF_00532"/>
    </source>
</evidence>
<dbReference type="FunFam" id="3.30.230.10:FF:000001">
    <property type="entry name" value="30S ribosomal protein S9"/>
    <property type="match status" value="1"/>
</dbReference>
<dbReference type="EMBL" id="UZVY01000001">
    <property type="protein sequence ID" value="VDR42097.1"/>
    <property type="molecule type" value="Genomic_DNA"/>
</dbReference>
<dbReference type="InterPro" id="IPR020574">
    <property type="entry name" value="Ribosomal_uS9_CS"/>
</dbReference>
<reference evidence="8 9" key="1">
    <citation type="submission" date="2018-12" db="EMBL/GenBank/DDBJ databases">
        <authorList>
            <consortium name="Pathogen Informatics"/>
        </authorList>
    </citation>
    <scope>NUCLEOTIDE SEQUENCE [LARGE SCALE GENOMIC DNA]</scope>
    <source>
        <strain evidence="8 9">NCTC10126</strain>
    </source>
</reference>
<dbReference type="SUPFAM" id="SSF54211">
    <property type="entry name" value="Ribosomal protein S5 domain 2-like"/>
    <property type="match status" value="1"/>
</dbReference>
<reference evidence="7" key="2">
    <citation type="submission" date="2022-07" db="EMBL/GenBank/DDBJ databases">
        <title>Complete genome of Mycoplasma caviae type strain G122.</title>
        <authorList>
            <person name="Spergser J."/>
        </authorList>
    </citation>
    <scope>NUCLEOTIDE SEQUENCE</scope>
    <source>
        <strain evidence="7">G122</strain>
    </source>
</reference>
<dbReference type="GO" id="GO:0022627">
    <property type="term" value="C:cytosolic small ribosomal subunit"/>
    <property type="evidence" value="ECO:0007669"/>
    <property type="project" value="TreeGrafter"/>
</dbReference>
<dbReference type="OrthoDB" id="9803965at2"/>